<feature type="region of interest" description="Disordered" evidence="1">
    <location>
        <begin position="715"/>
        <end position="757"/>
    </location>
</feature>
<dbReference type="EMBL" id="JANBUO010000953">
    <property type="protein sequence ID" value="KAJ2800608.1"/>
    <property type="molecule type" value="Genomic_DNA"/>
</dbReference>
<feature type="compositionally biased region" description="Polar residues" evidence="1">
    <location>
        <begin position="715"/>
        <end position="742"/>
    </location>
</feature>
<name>A0A9W8LSH3_9FUNG</name>
<feature type="compositionally biased region" description="Basic residues" evidence="1">
    <location>
        <begin position="586"/>
        <end position="599"/>
    </location>
</feature>
<organism evidence="2 3">
    <name type="scientific">Coemansia guatemalensis</name>
    <dbReference type="NCBI Taxonomy" id="2761395"/>
    <lineage>
        <taxon>Eukaryota</taxon>
        <taxon>Fungi</taxon>
        <taxon>Fungi incertae sedis</taxon>
        <taxon>Zoopagomycota</taxon>
        <taxon>Kickxellomycotina</taxon>
        <taxon>Kickxellomycetes</taxon>
        <taxon>Kickxellales</taxon>
        <taxon>Kickxellaceae</taxon>
        <taxon>Coemansia</taxon>
    </lineage>
</organism>
<sequence length="757" mass="81620">MESDSTTASSSGENGESWVGGRKRDWDNAFMTKFYDFETTLRENDKWLTLYWENITGMKDTKKPDMAIAAALKTSSTKRRSRSRIDIRDVFAGSVREGTERNWTPRLSPIASRFNTSSSRGLRVAKRRSSHYGGNTLNMTMAQMAMIPPKSPYLTNVNSQGHSPAPPPQAKKQQSNLSLKSQRSREGHQLLKTRSSAVVEQSTLSRSNSAAAKTAEAVKRLQAIAGSPPKQQKAELEPEQVPEPEKQQAQLATPPISANVPLSATERKTPVTSPQRQTAPTARFTPAAPMPTLRDMLLNHHSPPKPTQPVQTVRSVSGEVSQALGSLSLDAKQKQQTQQTHYRQQQSSQSSQQSSPEPLRKYSQSRSRSASSNEGERELTKSEEDVRERLQRVWIALGKPSATQMSSIAEQPEASTAEDEVDKIREEARQRIEDIEAALSPNSIDADLDALCRDIDEVEGMLPPSQETSQNGDAEEPTEKEEVATNTLLDDESDKDEVPPASSDHEVSRPTSGLYVDVDIDQRPINVQLDTVVASESSGSDDVEENSPPGKRKHSDEERSDGSIRGPSQPSGRLLAPTAASLARGRGGRVRGGRGKPRLGLHAATAAASSGIPRKPVGLNSQGSSTSITSQKTANGNTTSVFPPRSTSRLGVQAAGGVQKSRIAGPTTATGRVAEARRRFEPTSGSSAKGTANAAAQFATPVAAMRPGYASIVQTPATKAANSQQQRQLGRQGPKTAQKSSTAAMREAARKAAMSSV</sequence>
<feature type="compositionally biased region" description="Basic and acidic residues" evidence="1">
    <location>
        <begin position="374"/>
        <end position="385"/>
    </location>
</feature>
<feature type="non-terminal residue" evidence="2">
    <location>
        <position position="1"/>
    </location>
</feature>
<feature type="region of interest" description="Disordered" evidence="1">
    <location>
        <begin position="402"/>
        <end position="423"/>
    </location>
</feature>
<feature type="compositionally biased region" description="Polar residues" evidence="1">
    <location>
        <begin position="308"/>
        <end position="325"/>
    </location>
</feature>
<evidence type="ECO:0000256" key="1">
    <source>
        <dbReference type="SAM" id="MobiDB-lite"/>
    </source>
</evidence>
<evidence type="ECO:0000313" key="2">
    <source>
        <dbReference type="EMBL" id="KAJ2800608.1"/>
    </source>
</evidence>
<reference evidence="2" key="1">
    <citation type="submission" date="2022-07" db="EMBL/GenBank/DDBJ databases">
        <title>Phylogenomic reconstructions and comparative analyses of Kickxellomycotina fungi.</title>
        <authorList>
            <person name="Reynolds N.K."/>
            <person name="Stajich J.E."/>
            <person name="Barry K."/>
            <person name="Grigoriev I.V."/>
            <person name="Crous P."/>
            <person name="Smith M.E."/>
        </authorList>
    </citation>
    <scope>NUCLEOTIDE SEQUENCE</scope>
    <source>
        <strain evidence="2">NRRL 1565</strain>
    </source>
</reference>
<feature type="compositionally biased region" description="Low complexity" evidence="1">
    <location>
        <begin position="334"/>
        <end position="355"/>
    </location>
</feature>
<dbReference type="AlphaFoldDB" id="A0A9W8LSH3"/>
<feature type="compositionally biased region" description="Low complexity" evidence="1">
    <location>
        <begin position="743"/>
        <end position="757"/>
    </location>
</feature>
<dbReference type="Proteomes" id="UP001140094">
    <property type="component" value="Unassembled WGS sequence"/>
</dbReference>
<proteinExistence type="predicted"/>
<dbReference type="OrthoDB" id="6123at2759"/>
<feature type="compositionally biased region" description="Polar residues" evidence="1">
    <location>
        <begin position="192"/>
        <end position="211"/>
    </location>
</feature>
<feature type="compositionally biased region" description="Polar residues" evidence="1">
    <location>
        <begin position="619"/>
        <end position="650"/>
    </location>
</feature>
<protein>
    <submittedName>
        <fullName evidence="2">Uncharacterized protein</fullName>
    </submittedName>
</protein>
<feature type="region of interest" description="Disordered" evidence="1">
    <location>
        <begin position="226"/>
        <end position="385"/>
    </location>
</feature>
<accession>A0A9W8LSH3</accession>
<evidence type="ECO:0000313" key="3">
    <source>
        <dbReference type="Proteomes" id="UP001140094"/>
    </source>
</evidence>
<comment type="caution">
    <text evidence="2">The sequence shown here is derived from an EMBL/GenBank/DDBJ whole genome shotgun (WGS) entry which is preliminary data.</text>
</comment>
<keyword evidence="3" id="KW-1185">Reference proteome</keyword>
<gene>
    <name evidence="2" type="ORF">H4R20_003994</name>
</gene>
<feature type="compositionally biased region" description="Low complexity" evidence="1">
    <location>
        <begin position="364"/>
        <end position="373"/>
    </location>
</feature>
<feature type="region of interest" description="Disordered" evidence="1">
    <location>
        <begin position="456"/>
        <end position="673"/>
    </location>
</feature>
<feature type="region of interest" description="Disordered" evidence="1">
    <location>
        <begin position="150"/>
        <end position="211"/>
    </location>
</feature>
<feature type="compositionally biased region" description="Low complexity" evidence="1">
    <location>
        <begin position="278"/>
        <end position="292"/>
    </location>
</feature>
<feature type="compositionally biased region" description="Polar residues" evidence="1">
    <location>
        <begin position="153"/>
        <end position="162"/>
    </location>
</feature>